<comment type="caution">
    <text evidence="1">The sequence shown here is derived from an EMBL/GenBank/DDBJ whole genome shotgun (WGS) entry which is preliminary data.</text>
</comment>
<dbReference type="EMBL" id="JAATJU010000299">
    <property type="protein sequence ID" value="KAH0521052.1"/>
    <property type="molecule type" value="Genomic_DNA"/>
</dbReference>
<protein>
    <submittedName>
        <fullName evidence="1">Sodium/potassium/calcium exchanger 4</fullName>
    </submittedName>
</protein>
<sequence>MALRESLQPRKVRRRREMLPQQVGFVCALLALVCCASGLFGSLAAKIVFGALETQILKLGLSSPLARALI</sequence>
<evidence type="ECO:0000313" key="2">
    <source>
        <dbReference type="Proteomes" id="UP000710432"/>
    </source>
</evidence>
<organism evidence="1 2">
    <name type="scientific">Microtus ochrogaster</name>
    <name type="common">Prairie vole</name>
    <dbReference type="NCBI Taxonomy" id="79684"/>
    <lineage>
        <taxon>Eukaryota</taxon>
        <taxon>Metazoa</taxon>
        <taxon>Chordata</taxon>
        <taxon>Craniata</taxon>
        <taxon>Vertebrata</taxon>
        <taxon>Euteleostomi</taxon>
        <taxon>Mammalia</taxon>
        <taxon>Eutheria</taxon>
        <taxon>Euarchontoglires</taxon>
        <taxon>Glires</taxon>
        <taxon>Rodentia</taxon>
        <taxon>Myomorpha</taxon>
        <taxon>Muroidea</taxon>
        <taxon>Cricetidae</taxon>
        <taxon>Arvicolinae</taxon>
        <taxon>Microtus</taxon>
    </lineage>
</organism>
<dbReference type="AlphaFoldDB" id="A0A8J6H1W4"/>
<evidence type="ECO:0000313" key="1">
    <source>
        <dbReference type="EMBL" id="KAH0521052.1"/>
    </source>
</evidence>
<dbReference type="Proteomes" id="UP000710432">
    <property type="component" value="Unassembled WGS sequence"/>
</dbReference>
<reference evidence="1" key="1">
    <citation type="submission" date="2020-03" db="EMBL/GenBank/DDBJ databases">
        <title>Studies in the Genomics of Life Span.</title>
        <authorList>
            <person name="Glass D."/>
        </authorList>
    </citation>
    <scope>NUCLEOTIDE SEQUENCE</scope>
    <source>
        <strain evidence="1">LTLLF</strain>
        <tissue evidence="1">Muscle</tissue>
    </source>
</reference>
<accession>A0A8J6H1W4</accession>
<gene>
    <name evidence="1" type="ORF">LTLLF_109050</name>
</gene>
<proteinExistence type="predicted"/>
<name>A0A8J6H1W4_MICOH</name>